<reference evidence="1 2" key="1">
    <citation type="submission" date="2018-06" db="EMBL/GenBank/DDBJ databases">
        <authorList>
            <consortium name="Pathogen Informatics"/>
            <person name="Doyle S."/>
        </authorList>
    </citation>
    <scope>NUCLEOTIDE SEQUENCE [LARGE SCALE GENOMIC DNA]</scope>
    <source>
        <strain evidence="1 2">NCTC12957</strain>
    </source>
</reference>
<protein>
    <submittedName>
        <fullName evidence="1">Uncharacterized protein</fullName>
    </submittedName>
</protein>
<dbReference type="EMBL" id="UHEN01000001">
    <property type="protein sequence ID" value="SUN07699.1"/>
    <property type="molecule type" value="Genomic_DNA"/>
</dbReference>
<dbReference type="Proteomes" id="UP000255213">
    <property type="component" value="Unassembled WGS sequence"/>
</dbReference>
<evidence type="ECO:0000313" key="2">
    <source>
        <dbReference type="Proteomes" id="UP000255213"/>
    </source>
</evidence>
<gene>
    <name evidence="1" type="ORF">NCTC12957_01353</name>
</gene>
<dbReference type="RefSeq" id="WP_265588261.1">
    <property type="nucleotide sequence ID" value="NZ_CAKOCW010000115.1"/>
</dbReference>
<name>A0A380IHS5_STRAI</name>
<accession>A0A380IHS5</accession>
<dbReference type="AlphaFoldDB" id="A0A380IHS5"/>
<sequence>MWNKVFKKQAKQNEGEDTAVLLEKAQYVAALYQDMNSTYQFLHS</sequence>
<proteinExistence type="predicted"/>
<organism evidence="1 2">
    <name type="scientific">Streptococcus acidominimus</name>
    <dbReference type="NCBI Taxonomy" id="1326"/>
    <lineage>
        <taxon>Bacteria</taxon>
        <taxon>Bacillati</taxon>
        <taxon>Bacillota</taxon>
        <taxon>Bacilli</taxon>
        <taxon>Lactobacillales</taxon>
        <taxon>Streptococcaceae</taxon>
        <taxon>Streptococcus</taxon>
    </lineage>
</organism>
<evidence type="ECO:0000313" key="1">
    <source>
        <dbReference type="EMBL" id="SUN07699.1"/>
    </source>
</evidence>